<reference evidence="1 2" key="1">
    <citation type="journal article" date="2018" name="Sci. Rep.">
        <title>Genomic signatures of local adaptation to the degree of environmental predictability in rotifers.</title>
        <authorList>
            <person name="Franch-Gras L."/>
            <person name="Hahn C."/>
            <person name="Garcia-Roger E.M."/>
            <person name="Carmona M.J."/>
            <person name="Serra M."/>
            <person name="Gomez A."/>
        </authorList>
    </citation>
    <scope>NUCLEOTIDE SEQUENCE [LARGE SCALE GENOMIC DNA]</scope>
    <source>
        <strain evidence="1">HYR1</strain>
    </source>
</reference>
<name>A0A3M7SSP4_BRAPC</name>
<dbReference type="AlphaFoldDB" id="A0A3M7SSP4"/>
<sequence>MLMCKSSWVYTSKLCIKLFNKKLGMIISINILCNNQTNFLLHTVLYLKQQNKNFLIRGGKPVRSVNRFVFGTGLWNRFKSSIHKTCFINRFTKRTGSINRFQIRTGSIDQFQIRTGFPPLIRMRKLDKFTSNIEYT</sequence>
<evidence type="ECO:0000313" key="2">
    <source>
        <dbReference type="Proteomes" id="UP000276133"/>
    </source>
</evidence>
<evidence type="ECO:0000313" key="1">
    <source>
        <dbReference type="EMBL" id="RNA38729.1"/>
    </source>
</evidence>
<dbReference type="Proteomes" id="UP000276133">
    <property type="component" value="Unassembled WGS sequence"/>
</dbReference>
<gene>
    <name evidence="1" type="ORF">BpHYR1_013984</name>
</gene>
<protein>
    <submittedName>
        <fullName evidence="1">Uncharacterized protein</fullName>
    </submittedName>
</protein>
<accession>A0A3M7SSP4</accession>
<organism evidence="1 2">
    <name type="scientific">Brachionus plicatilis</name>
    <name type="common">Marine rotifer</name>
    <name type="synonym">Brachionus muelleri</name>
    <dbReference type="NCBI Taxonomy" id="10195"/>
    <lineage>
        <taxon>Eukaryota</taxon>
        <taxon>Metazoa</taxon>
        <taxon>Spiralia</taxon>
        <taxon>Gnathifera</taxon>
        <taxon>Rotifera</taxon>
        <taxon>Eurotatoria</taxon>
        <taxon>Monogononta</taxon>
        <taxon>Pseudotrocha</taxon>
        <taxon>Ploima</taxon>
        <taxon>Brachionidae</taxon>
        <taxon>Brachionus</taxon>
    </lineage>
</organism>
<proteinExistence type="predicted"/>
<keyword evidence="2" id="KW-1185">Reference proteome</keyword>
<dbReference type="EMBL" id="REGN01000830">
    <property type="protein sequence ID" value="RNA38729.1"/>
    <property type="molecule type" value="Genomic_DNA"/>
</dbReference>
<comment type="caution">
    <text evidence="1">The sequence shown here is derived from an EMBL/GenBank/DDBJ whole genome shotgun (WGS) entry which is preliminary data.</text>
</comment>